<dbReference type="KEGG" id="wfu:AXE80_11620"/>
<name>A0A1B1Y7Y3_9FLAO</name>
<dbReference type="Proteomes" id="UP000092967">
    <property type="component" value="Chromosome"/>
</dbReference>
<protein>
    <submittedName>
        <fullName evidence="2">Uncharacterized protein</fullName>
    </submittedName>
</protein>
<dbReference type="EMBL" id="CP014224">
    <property type="protein sequence ID" value="ANW96891.1"/>
    <property type="molecule type" value="Genomic_DNA"/>
</dbReference>
<evidence type="ECO:0000313" key="3">
    <source>
        <dbReference type="Proteomes" id="UP000092967"/>
    </source>
</evidence>
<feature type="transmembrane region" description="Helical" evidence="1">
    <location>
        <begin position="48"/>
        <end position="66"/>
    </location>
</feature>
<evidence type="ECO:0000256" key="1">
    <source>
        <dbReference type="SAM" id="Phobius"/>
    </source>
</evidence>
<sequence length="146" mass="15592">MSSKLSKILTAVIFVIAVIAAVLFINVFIAEEDELYAKVNPLVEFSAWLLYVTLAITVIFSVVNIFKHPEEIKKIVINLAILAVVYFIAYFTASDAAVLDVQGQVLEGGEAGAVSKLISTIINFSVYLGVIAIAAVGLGTAKTAIK</sequence>
<feature type="transmembrane region" description="Helical" evidence="1">
    <location>
        <begin position="113"/>
        <end position="138"/>
    </location>
</feature>
<dbReference type="STRING" id="1790137.AXE80_11620"/>
<reference evidence="2 3" key="1">
    <citation type="submission" date="2016-02" db="EMBL/GenBank/DDBJ databases">
        <authorList>
            <person name="Wen L."/>
            <person name="He K."/>
            <person name="Yang H."/>
        </authorList>
    </citation>
    <scope>NUCLEOTIDE SEQUENCE [LARGE SCALE GENOMIC DNA]</scope>
    <source>
        <strain evidence="2 3">CZ1127</strain>
    </source>
</reference>
<feature type="transmembrane region" description="Helical" evidence="1">
    <location>
        <begin position="7"/>
        <end position="28"/>
    </location>
</feature>
<keyword evidence="1" id="KW-0472">Membrane</keyword>
<feature type="transmembrane region" description="Helical" evidence="1">
    <location>
        <begin position="75"/>
        <end position="93"/>
    </location>
</feature>
<accession>A0A1B1Y7Y3</accession>
<keyword evidence="3" id="KW-1185">Reference proteome</keyword>
<keyword evidence="1" id="KW-1133">Transmembrane helix</keyword>
<organism evidence="2 3">
    <name type="scientific">Wenyingzhuangia fucanilytica</name>
    <dbReference type="NCBI Taxonomy" id="1790137"/>
    <lineage>
        <taxon>Bacteria</taxon>
        <taxon>Pseudomonadati</taxon>
        <taxon>Bacteroidota</taxon>
        <taxon>Flavobacteriia</taxon>
        <taxon>Flavobacteriales</taxon>
        <taxon>Flavobacteriaceae</taxon>
        <taxon>Wenyingzhuangia</taxon>
    </lineage>
</organism>
<proteinExistence type="predicted"/>
<dbReference type="AlphaFoldDB" id="A0A1B1Y7Y3"/>
<evidence type="ECO:0000313" key="2">
    <source>
        <dbReference type="EMBL" id="ANW96891.1"/>
    </source>
</evidence>
<dbReference type="RefSeq" id="WP_068827509.1">
    <property type="nucleotide sequence ID" value="NZ_CP014224.1"/>
</dbReference>
<keyword evidence="1" id="KW-0812">Transmembrane</keyword>
<dbReference type="OrthoDB" id="1202461at2"/>
<gene>
    <name evidence="2" type="ORF">AXE80_11620</name>
</gene>